<dbReference type="Proteomes" id="UP001586593">
    <property type="component" value="Unassembled WGS sequence"/>
</dbReference>
<comment type="caution">
    <text evidence="2">The sequence shown here is derived from an EMBL/GenBank/DDBJ whole genome shotgun (WGS) entry which is preliminary data.</text>
</comment>
<name>A0ABR3W2S6_9PEZI</name>
<evidence type="ECO:0000256" key="1">
    <source>
        <dbReference type="SAM" id="Phobius"/>
    </source>
</evidence>
<keyword evidence="3" id="KW-1185">Reference proteome</keyword>
<protein>
    <recommendedName>
        <fullName evidence="4">Secreted protein</fullName>
    </recommendedName>
</protein>
<gene>
    <name evidence="2" type="ORF">VTK73DRAFT_9383</name>
</gene>
<feature type="transmembrane region" description="Helical" evidence="1">
    <location>
        <begin position="46"/>
        <end position="68"/>
    </location>
</feature>
<keyword evidence="1" id="KW-0812">Transmembrane</keyword>
<accession>A0ABR3W2S6</accession>
<evidence type="ECO:0000313" key="2">
    <source>
        <dbReference type="EMBL" id="KAL1851683.1"/>
    </source>
</evidence>
<dbReference type="EMBL" id="JAZHXJ010000775">
    <property type="protein sequence ID" value="KAL1851683.1"/>
    <property type="molecule type" value="Genomic_DNA"/>
</dbReference>
<evidence type="ECO:0008006" key="4">
    <source>
        <dbReference type="Google" id="ProtNLM"/>
    </source>
</evidence>
<keyword evidence="1" id="KW-0472">Membrane</keyword>
<sequence>MAVCCCWYCCGLCGRAPAAARRARTAAATSTPAARTVLAYRVSMDLLLPFPNSFLLIYLFPSPVVLLAQPFQSSFLRPVSDKVPLATP</sequence>
<proteinExistence type="predicted"/>
<evidence type="ECO:0000313" key="3">
    <source>
        <dbReference type="Proteomes" id="UP001586593"/>
    </source>
</evidence>
<organism evidence="2 3">
    <name type="scientific">Phialemonium thermophilum</name>
    <dbReference type="NCBI Taxonomy" id="223376"/>
    <lineage>
        <taxon>Eukaryota</taxon>
        <taxon>Fungi</taxon>
        <taxon>Dikarya</taxon>
        <taxon>Ascomycota</taxon>
        <taxon>Pezizomycotina</taxon>
        <taxon>Sordariomycetes</taxon>
        <taxon>Sordariomycetidae</taxon>
        <taxon>Cephalothecales</taxon>
        <taxon>Cephalothecaceae</taxon>
        <taxon>Phialemonium</taxon>
    </lineage>
</organism>
<reference evidence="2 3" key="1">
    <citation type="journal article" date="2024" name="Commun. Biol.">
        <title>Comparative genomic analysis of thermophilic fungi reveals convergent evolutionary adaptations and gene losses.</title>
        <authorList>
            <person name="Steindorff A.S."/>
            <person name="Aguilar-Pontes M.V."/>
            <person name="Robinson A.J."/>
            <person name="Andreopoulos B."/>
            <person name="LaButti K."/>
            <person name="Kuo A."/>
            <person name="Mondo S."/>
            <person name="Riley R."/>
            <person name="Otillar R."/>
            <person name="Haridas S."/>
            <person name="Lipzen A."/>
            <person name="Grimwood J."/>
            <person name="Schmutz J."/>
            <person name="Clum A."/>
            <person name="Reid I.D."/>
            <person name="Moisan M.C."/>
            <person name="Butler G."/>
            <person name="Nguyen T.T.M."/>
            <person name="Dewar K."/>
            <person name="Conant G."/>
            <person name="Drula E."/>
            <person name="Henrissat B."/>
            <person name="Hansel C."/>
            <person name="Singer S."/>
            <person name="Hutchinson M.I."/>
            <person name="de Vries R.P."/>
            <person name="Natvig D.O."/>
            <person name="Powell A.J."/>
            <person name="Tsang A."/>
            <person name="Grigoriev I.V."/>
        </authorList>
    </citation>
    <scope>NUCLEOTIDE SEQUENCE [LARGE SCALE GENOMIC DNA]</scope>
    <source>
        <strain evidence="2 3">ATCC 24622</strain>
    </source>
</reference>
<keyword evidence="1" id="KW-1133">Transmembrane helix</keyword>